<evidence type="ECO:0000256" key="7">
    <source>
        <dbReference type="ARBA" id="ARBA00040047"/>
    </source>
</evidence>
<evidence type="ECO:0000256" key="2">
    <source>
        <dbReference type="ARBA" id="ARBA00010050"/>
    </source>
</evidence>
<dbReference type="InterPro" id="IPR000744">
    <property type="entry name" value="NSF_attach"/>
</dbReference>
<dbReference type="GO" id="GO:0005774">
    <property type="term" value="C:vacuolar membrane"/>
    <property type="evidence" value="ECO:0007669"/>
    <property type="project" value="TreeGrafter"/>
</dbReference>
<evidence type="ECO:0000313" key="10">
    <source>
        <dbReference type="EMBL" id="KAG2171772.1"/>
    </source>
</evidence>
<dbReference type="AlphaFoldDB" id="A0A8H7U8B7"/>
<dbReference type="Gene3D" id="1.25.40.10">
    <property type="entry name" value="Tetratricopeptide repeat domain"/>
    <property type="match status" value="1"/>
</dbReference>
<sequence>MEAERIKTAVKLMQDGDKASSKGLFKKPDWDIAGQNYERAATAFKVGKSYEQAVQAYTKASDALLKADATHLAGKSMESAAQILAQNLQQPDRAADAYRRASELFVTQGSVDRGAEQLEKAAKVMENVDVNASIELYSQSCSLYEQEDRGRFAMDTFKKAIALLVKTQKYDRAMEMLHRQSAVLQKLTNRGALYKANLSIVVLALAMGDEVEASKQFHTFCSRDGGFPQSEEAEISDDLIKAYEHGDHELLVKTVRRQNITFLDNEIARLSRTLTVPGQSLGGGGYGNPSARGYGAPPGPGGGPPMQPSYGDDLM</sequence>
<evidence type="ECO:0000256" key="4">
    <source>
        <dbReference type="ARBA" id="ARBA00022892"/>
    </source>
</evidence>
<comment type="caution">
    <text evidence="10">The sequence shown here is derived from an EMBL/GenBank/DDBJ whole genome shotgun (WGS) entry which is preliminary data.</text>
</comment>
<dbReference type="GO" id="GO:0006886">
    <property type="term" value="P:intracellular protein transport"/>
    <property type="evidence" value="ECO:0007669"/>
    <property type="project" value="InterPro"/>
</dbReference>
<evidence type="ECO:0000256" key="9">
    <source>
        <dbReference type="SAM" id="MobiDB-lite"/>
    </source>
</evidence>
<feature type="compositionally biased region" description="Pro residues" evidence="9">
    <location>
        <begin position="297"/>
        <end position="307"/>
    </location>
</feature>
<feature type="region of interest" description="Disordered" evidence="9">
    <location>
        <begin position="278"/>
        <end position="315"/>
    </location>
</feature>
<reference evidence="10" key="1">
    <citation type="submission" date="2020-12" db="EMBL/GenBank/DDBJ databases">
        <title>Metabolic potential, ecology and presence of endohyphal bacteria is reflected in genomic diversity of Mucoromycotina.</title>
        <authorList>
            <person name="Muszewska A."/>
            <person name="Okrasinska A."/>
            <person name="Steczkiewicz K."/>
            <person name="Drgas O."/>
            <person name="Orlowska M."/>
            <person name="Perlinska-Lenart U."/>
            <person name="Aleksandrzak-Piekarczyk T."/>
            <person name="Szatraj K."/>
            <person name="Zielenkiewicz U."/>
            <person name="Pilsyk S."/>
            <person name="Malc E."/>
            <person name="Mieczkowski P."/>
            <person name="Kruszewska J.S."/>
            <person name="Biernat P."/>
            <person name="Pawlowska J."/>
        </authorList>
    </citation>
    <scope>NUCLEOTIDE SEQUENCE</scope>
    <source>
        <strain evidence="10">WA0000067209</strain>
    </source>
</reference>
<dbReference type="SUPFAM" id="SSF48452">
    <property type="entry name" value="TPR-like"/>
    <property type="match status" value="1"/>
</dbReference>
<evidence type="ECO:0000256" key="3">
    <source>
        <dbReference type="ARBA" id="ARBA00022448"/>
    </source>
</evidence>
<evidence type="ECO:0000256" key="5">
    <source>
        <dbReference type="ARBA" id="ARBA00022927"/>
    </source>
</evidence>
<dbReference type="PANTHER" id="PTHR13768">
    <property type="entry name" value="SOLUBLE NSF ATTACHMENT PROTEIN SNAP"/>
    <property type="match status" value="1"/>
</dbReference>
<name>A0A8H7U8B7_MORIS</name>
<dbReference type="GO" id="GO:0016192">
    <property type="term" value="P:vesicle-mediated transport"/>
    <property type="evidence" value="ECO:0007669"/>
    <property type="project" value="UniProtKB-KW"/>
</dbReference>
<dbReference type="GO" id="GO:0005483">
    <property type="term" value="F:soluble NSF attachment protein activity"/>
    <property type="evidence" value="ECO:0007669"/>
    <property type="project" value="TreeGrafter"/>
</dbReference>
<gene>
    <name evidence="10" type="ORF">INT43_008152</name>
</gene>
<comment type="subcellular location">
    <subcellularLocation>
        <location evidence="1">Membrane</location>
        <topology evidence="1">Peripheral membrane protein</topology>
    </subcellularLocation>
</comment>
<keyword evidence="11" id="KW-1185">Reference proteome</keyword>
<dbReference type="InterPro" id="IPR011990">
    <property type="entry name" value="TPR-like_helical_dom_sf"/>
</dbReference>
<accession>A0A8H7U8B7</accession>
<organism evidence="10 11">
    <name type="scientific">Mortierella isabellina</name>
    <name type="common">Filamentous fungus</name>
    <name type="synonym">Umbelopsis isabellina</name>
    <dbReference type="NCBI Taxonomy" id="91625"/>
    <lineage>
        <taxon>Eukaryota</taxon>
        <taxon>Fungi</taxon>
        <taxon>Fungi incertae sedis</taxon>
        <taxon>Mucoromycota</taxon>
        <taxon>Mucoromycotina</taxon>
        <taxon>Umbelopsidomycetes</taxon>
        <taxon>Umbelopsidales</taxon>
        <taxon>Umbelopsidaceae</taxon>
        <taxon>Umbelopsis</taxon>
    </lineage>
</organism>
<keyword evidence="4" id="KW-0931">ER-Golgi transport</keyword>
<keyword evidence="5" id="KW-0653">Protein transport</keyword>
<dbReference type="Pfam" id="PF14938">
    <property type="entry name" value="SNAP"/>
    <property type="match status" value="1"/>
</dbReference>
<dbReference type="GO" id="GO:0031201">
    <property type="term" value="C:SNARE complex"/>
    <property type="evidence" value="ECO:0007669"/>
    <property type="project" value="TreeGrafter"/>
</dbReference>
<protein>
    <recommendedName>
        <fullName evidence="7">Gamma-soluble NSF attachment protein</fullName>
    </recommendedName>
    <alternativeName>
        <fullName evidence="8">N-ethylmaleimide-sensitive factor attachment protein gamma</fullName>
    </alternativeName>
</protein>
<evidence type="ECO:0000256" key="1">
    <source>
        <dbReference type="ARBA" id="ARBA00004170"/>
    </source>
</evidence>
<dbReference type="OrthoDB" id="9984275at2759"/>
<dbReference type="PANTHER" id="PTHR13768:SF2">
    <property type="entry name" value="GAMMA-SOLUBLE NSF ATTACHMENT PROTEIN"/>
    <property type="match status" value="1"/>
</dbReference>
<proteinExistence type="inferred from homology"/>
<keyword evidence="6" id="KW-0472">Membrane</keyword>
<evidence type="ECO:0000313" key="11">
    <source>
        <dbReference type="Proteomes" id="UP000654370"/>
    </source>
</evidence>
<evidence type="ECO:0000256" key="6">
    <source>
        <dbReference type="ARBA" id="ARBA00023136"/>
    </source>
</evidence>
<keyword evidence="3" id="KW-0813">Transport</keyword>
<evidence type="ECO:0000256" key="8">
    <source>
        <dbReference type="ARBA" id="ARBA00042485"/>
    </source>
</evidence>
<comment type="similarity">
    <text evidence="2">Belongs to the SNAP family.</text>
</comment>
<dbReference type="EMBL" id="JAEPQZ010000019">
    <property type="protein sequence ID" value="KAG2171772.1"/>
    <property type="molecule type" value="Genomic_DNA"/>
</dbReference>
<dbReference type="GO" id="GO:0019905">
    <property type="term" value="F:syntaxin binding"/>
    <property type="evidence" value="ECO:0007669"/>
    <property type="project" value="TreeGrafter"/>
</dbReference>
<dbReference type="Proteomes" id="UP000654370">
    <property type="component" value="Unassembled WGS sequence"/>
</dbReference>